<dbReference type="OrthoDB" id="6402248at2"/>
<dbReference type="RefSeq" id="WP_062175318.1">
    <property type="nucleotide sequence ID" value="NZ_BBXL01000001.1"/>
</dbReference>
<gene>
    <name evidence="1" type="ORF">SAMN05444362_101211</name>
</gene>
<keyword evidence="2" id="KW-1185">Reference proteome</keyword>
<dbReference type="STRING" id="1346286.SAMN05444362_101211"/>
<proteinExistence type="predicted"/>
<dbReference type="Pfam" id="PF14091">
    <property type="entry name" value="DUF4269"/>
    <property type="match status" value="1"/>
</dbReference>
<sequence>MNNNSLFTNNIEYLQKGGAFQQYCYKTLISLNILNDLSAYEPVLVGTIPIGLNIEGSDADIACCSDELDAFKEFIILKYGSLPGFSDRLTEKVYVASFQYNSLPIEIYAENRRAIEQNGYRHMLVEWRLLNLAGEKFREEIIRLKREGYKTEPAFGRLLHLDEPYSQLLLFSDKADSDLLKLIPSKYRL</sequence>
<reference evidence="2" key="1">
    <citation type="submission" date="2016-11" db="EMBL/GenBank/DDBJ databases">
        <authorList>
            <person name="Varghese N."/>
            <person name="Submissions S."/>
        </authorList>
    </citation>
    <scope>NUCLEOTIDE SEQUENCE [LARGE SCALE GENOMIC DNA]</scope>
    <source>
        <strain evidence="2">DSM 27370</strain>
    </source>
</reference>
<protein>
    <recommendedName>
        <fullName evidence="3">DUF4269 domain-containing protein</fullName>
    </recommendedName>
</protein>
<dbReference type="InterPro" id="IPR025365">
    <property type="entry name" value="DUF4269"/>
</dbReference>
<evidence type="ECO:0008006" key="3">
    <source>
        <dbReference type="Google" id="ProtNLM"/>
    </source>
</evidence>
<dbReference type="Proteomes" id="UP000184480">
    <property type="component" value="Unassembled WGS sequence"/>
</dbReference>
<dbReference type="AlphaFoldDB" id="A0A1M4T1I1"/>
<dbReference type="EMBL" id="FQUC01000001">
    <property type="protein sequence ID" value="SHE38311.1"/>
    <property type="molecule type" value="Genomic_DNA"/>
</dbReference>
<name>A0A1M4T1I1_9BACT</name>
<accession>A0A1M4T1I1</accession>
<evidence type="ECO:0000313" key="2">
    <source>
        <dbReference type="Proteomes" id="UP000184480"/>
    </source>
</evidence>
<evidence type="ECO:0000313" key="1">
    <source>
        <dbReference type="EMBL" id="SHE38311.1"/>
    </source>
</evidence>
<organism evidence="1 2">
    <name type="scientific">Dysgonomonas macrotermitis</name>
    <dbReference type="NCBI Taxonomy" id="1346286"/>
    <lineage>
        <taxon>Bacteria</taxon>
        <taxon>Pseudomonadati</taxon>
        <taxon>Bacteroidota</taxon>
        <taxon>Bacteroidia</taxon>
        <taxon>Bacteroidales</taxon>
        <taxon>Dysgonomonadaceae</taxon>
        <taxon>Dysgonomonas</taxon>
    </lineage>
</organism>